<dbReference type="RefSeq" id="WP_093007329.1">
    <property type="nucleotide sequence ID" value="NZ_FNBC01000017.1"/>
</dbReference>
<evidence type="ECO:0000313" key="3">
    <source>
        <dbReference type="Proteomes" id="UP000199446"/>
    </source>
</evidence>
<gene>
    <name evidence="2" type="ORF">SAMN04488243_11745</name>
</gene>
<evidence type="ECO:0008006" key="4">
    <source>
        <dbReference type="Google" id="ProtNLM"/>
    </source>
</evidence>
<evidence type="ECO:0000313" key="2">
    <source>
        <dbReference type="EMBL" id="SDE95194.1"/>
    </source>
</evidence>
<name>A0A1G7H4J1_9DEIN</name>
<accession>A0A1G7H4J1</accession>
<dbReference type="Proteomes" id="UP000199446">
    <property type="component" value="Unassembled WGS sequence"/>
</dbReference>
<dbReference type="EMBL" id="FNBC01000017">
    <property type="protein sequence ID" value="SDE95194.1"/>
    <property type="molecule type" value="Genomic_DNA"/>
</dbReference>
<evidence type="ECO:0000256" key="1">
    <source>
        <dbReference type="SAM" id="Phobius"/>
    </source>
</evidence>
<feature type="transmembrane region" description="Helical" evidence="1">
    <location>
        <begin position="32"/>
        <end position="61"/>
    </location>
</feature>
<keyword evidence="1" id="KW-0472">Membrane</keyword>
<keyword evidence="1" id="KW-1133">Transmembrane helix</keyword>
<keyword evidence="1" id="KW-0812">Transmembrane</keyword>
<dbReference type="AlphaFoldDB" id="A0A1G7H4J1"/>
<sequence>METAAFLLMAFFGLLNLWVFHRFRRPLLPLVAALFVSFFVFFLSPALGLLVFLLGQTLAFYQAGKRA</sequence>
<reference evidence="3" key="1">
    <citation type="submission" date="2016-10" db="EMBL/GenBank/DDBJ databases">
        <authorList>
            <person name="Varghese N."/>
            <person name="Submissions S."/>
        </authorList>
    </citation>
    <scope>NUCLEOTIDE SEQUENCE [LARGE SCALE GENOMIC DNA]</scope>
    <source>
        <strain evidence="3">CGMCC 1.6992</strain>
    </source>
</reference>
<keyword evidence="3" id="KW-1185">Reference proteome</keyword>
<proteinExistence type="predicted"/>
<organism evidence="2 3">
    <name type="scientific">Thermus arciformis</name>
    <dbReference type="NCBI Taxonomy" id="482827"/>
    <lineage>
        <taxon>Bacteria</taxon>
        <taxon>Thermotogati</taxon>
        <taxon>Deinococcota</taxon>
        <taxon>Deinococci</taxon>
        <taxon>Thermales</taxon>
        <taxon>Thermaceae</taxon>
        <taxon>Thermus</taxon>
    </lineage>
</organism>
<protein>
    <recommendedName>
        <fullName evidence="4">PEP-CTERM protein-sorting domain-containing protein</fullName>
    </recommendedName>
</protein>